<evidence type="ECO:0000313" key="2">
    <source>
        <dbReference type="EMBL" id="ROT62860.1"/>
    </source>
</evidence>
<reference evidence="2 3" key="1">
    <citation type="submission" date="2018-04" db="EMBL/GenBank/DDBJ databases">
        <authorList>
            <person name="Zhang X."/>
            <person name="Yuan J."/>
            <person name="Li F."/>
            <person name="Xiang J."/>
        </authorList>
    </citation>
    <scope>NUCLEOTIDE SEQUENCE [LARGE SCALE GENOMIC DNA]</scope>
    <source>
        <tissue evidence="2">Muscle</tissue>
    </source>
</reference>
<feature type="region of interest" description="Disordered" evidence="1">
    <location>
        <begin position="102"/>
        <end position="124"/>
    </location>
</feature>
<evidence type="ECO:0000256" key="1">
    <source>
        <dbReference type="SAM" id="MobiDB-lite"/>
    </source>
</evidence>
<feature type="compositionally biased region" description="Polar residues" evidence="1">
    <location>
        <begin position="115"/>
        <end position="124"/>
    </location>
</feature>
<dbReference type="Proteomes" id="UP000283509">
    <property type="component" value="Unassembled WGS sequence"/>
</dbReference>
<proteinExistence type="predicted"/>
<dbReference type="EMBL" id="QCYY01003533">
    <property type="protein sequence ID" value="ROT62860.1"/>
    <property type="molecule type" value="Genomic_DNA"/>
</dbReference>
<sequence>MACELRCALDCVYTFSRWSYGGLSRFSLRHFADRNFYPKWILVAGIATECINGAVEVLITAGVIAWLSPRIELETARPLLPSESLPSLSRLLSAPSLRVGNPPHFRPKGEKGGVNSASSGDSTNHLHYAKESTREARNWGLVVCGVRIVSTFFPRAVSGEVPFVWGHLPEGVHLGSFSRGRLPEVIVVSRGRSPGVVFQRPFSQGSSFQRPFIWASSSRGLFIWGRLPRGCSSSRSSSRGFSLESSFQRSVQSCSSVVFQRPFIWVVFQRPFILPEAVHLGSSLQRLESSSRAVHLGRLPEAVHLSSGVVFQRPFIRSRLPEAVLGRLPEVFSSSRGRSSGVVFQRPFQSGVFFRGRSSGVVFQRPFIWGRLPEAVHAGVVFPEAVHLGSSSRGRSSGVVFQRPFIWGRLPEAVHLGSSPEAVIWSRLPRGPFVWGRLPEAVHLRSSSRGRSWGLFRGRLQRPFVSAVLWGRLPEAVHLGSSSRGRSSSHQIHHVRLPETVHLGRSLVAVHHGLFTKGRSFMDIHQGLYSQGRSPGVRSLRDIHQGAVQKWPFTKQQTVFKHTFLPLSLKPRNSDPRLLDGNQTTQHTLHRQQFSPKLPDTSQISRGRMGRPETPQSHRESTLTSGRSGSDEVR</sequence>
<protein>
    <submittedName>
        <fullName evidence="2">Uncharacterized protein</fullName>
    </submittedName>
</protein>
<reference evidence="2 3" key="2">
    <citation type="submission" date="2019-01" db="EMBL/GenBank/DDBJ databases">
        <title>The decoding of complex shrimp genome reveals the adaptation for benthos swimmer, frequently molting mechanism and breeding impact on genome.</title>
        <authorList>
            <person name="Sun Y."/>
            <person name="Gao Y."/>
            <person name="Yu Y."/>
        </authorList>
    </citation>
    <scope>NUCLEOTIDE SEQUENCE [LARGE SCALE GENOMIC DNA]</scope>
    <source>
        <tissue evidence="2">Muscle</tissue>
    </source>
</reference>
<keyword evidence="3" id="KW-1185">Reference proteome</keyword>
<dbReference type="AlphaFoldDB" id="A0A423SF70"/>
<accession>A0A423SF70</accession>
<gene>
    <name evidence="2" type="ORF">C7M84_019279</name>
</gene>
<feature type="region of interest" description="Disordered" evidence="1">
    <location>
        <begin position="587"/>
        <end position="634"/>
    </location>
</feature>
<feature type="compositionally biased region" description="Polar residues" evidence="1">
    <location>
        <begin position="587"/>
        <end position="605"/>
    </location>
</feature>
<evidence type="ECO:0000313" key="3">
    <source>
        <dbReference type="Proteomes" id="UP000283509"/>
    </source>
</evidence>
<name>A0A423SF70_PENVA</name>
<organism evidence="2 3">
    <name type="scientific">Penaeus vannamei</name>
    <name type="common">Whiteleg shrimp</name>
    <name type="synonym">Litopenaeus vannamei</name>
    <dbReference type="NCBI Taxonomy" id="6689"/>
    <lineage>
        <taxon>Eukaryota</taxon>
        <taxon>Metazoa</taxon>
        <taxon>Ecdysozoa</taxon>
        <taxon>Arthropoda</taxon>
        <taxon>Crustacea</taxon>
        <taxon>Multicrustacea</taxon>
        <taxon>Malacostraca</taxon>
        <taxon>Eumalacostraca</taxon>
        <taxon>Eucarida</taxon>
        <taxon>Decapoda</taxon>
        <taxon>Dendrobranchiata</taxon>
        <taxon>Penaeoidea</taxon>
        <taxon>Penaeidae</taxon>
        <taxon>Penaeus</taxon>
    </lineage>
</organism>
<comment type="caution">
    <text evidence="2">The sequence shown here is derived from an EMBL/GenBank/DDBJ whole genome shotgun (WGS) entry which is preliminary data.</text>
</comment>